<keyword evidence="4" id="KW-0238">DNA-binding</keyword>
<dbReference type="InterPro" id="IPR027417">
    <property type="entry name" value="P-loop_NTPase"/>
</dbReference>
<dbReference type="InterPro" id="IPR058031">
    <property type="entry name" value="AAA_lid_NorR"/>
</dbReference>
<feature type="domain" description="Sigma-54 factor interaction" evidence="6">
    <location>
        <begin position="339"/>
        <end position="569"/>
    </location>
</feature>
<dbReference type="Gene3D" id="3.40.50.300">
    <property type="entry name" value="P-loop containing nucleotide triphosphate hydrolases"/>
    <property type="match status" value="1"/>
</dbReference>
<dbReference type="InterPro" id="IPR002078">
    <property type="entry name" value="Sigma_54_int"/>
</dbReference>
<accession>A0ABY4WQ34</accession>
<dbReference type="Gene3D" id="3.30.450.20">
    <property type="entry name" value="PAS domain"/>
    <property type="match status" value="1"/>
</dbReference>
<evidence type="ECO:0000256" key="1">
    <source>
        <dbReference type="ARBA" id="ARBA00022741"/>
    </source>
</evidence>
<keyword evidence="5" id="KW-0804">Transcription</keyword>
<dbReference type="Pfam" id="PF00158">
    <property type="entry name" value="Sigma54_activat"/>
    <property type="match status" value="1"/>
</dbReference>
<keyword evidence="1" id="KW-0547">Nucleotide-binding</keyword>
<dbReference type="RefSeq" id="WP_251875803.1">
    <property type="nucleotide sequence ID" value="NZ_CP098755.1"/>
</dbReference>
<dbReference type="PROSITE" id="PS00675">
    <property type="entry name" value="SIGMA54_INTERACT_1"/>
    <property type="match status" value="1"/>
</dbReference>
<evidence type="ECO:0000259" key="6">
    <source>
        <dbReference type="PROSITE" id="PS50045"/>
    </source>
</evidence>
<dbReference type="Proteomes" id="UP001056500">
    <property type="component" value="Chromosome"/>
</dbReference>
<reference evidence="7" key="1">
    <citation type="submission" date="2022-06" db="EMBL/GenBank/DDBJ databases">
        <title>Genome sequencing of Brevibacillus sp. BB3-R1.</title>
        <authorList>
            <person name="Heo J."/>
            <person name="Lee D."/>
            <person name="Won M."/>
            <person name="Han B.-H."/>
            <person name="Hong S.-B."/>
            <person name="Kwon S.-W."/>
        </authorList>
    </citation>
    <scope>NUCLEOTIDE SEQUENCE</scope>
    <source>
        <strain evidence="7">BB3-R1</strain>
    </source>
</reference>
<protein>
    <submittedName>
        <fullName evidence="7">Sigma 54-interacting transcriptional regulator</fullName>
    </submittedName>
</protein>
<dbReference type="Gene3D" id="1.10.10.10">
    <property type="entry name" value="Winged helix-like DNA-binding domain superfamily/Winged helix DNA-binding domain"/>
    <property type="match status" value="1"/>
</dbReference>
<dbReference type="PROSITE" id="PS00676">
    <property type="entry name" value="SIGMA54_INTERACT_2"/>
    <property type="match status" value="1"/>
</dbReference>
<dbReference type="InterPro" id="IPR025943">
    <property type="entry name" value="Sigma_54_int_dom_ATP-bd_2"/>
</dbReference>
<dbReference type="PANTHER" id="PTHR32071:SF57">
    <property type="entry name" value="C4-DICARBOXYLATE TRANSPORT TRANSCRIPTIONAL REGULATORY PROTEIN DCTD"/>
    <property type="match status" value="1"/>
</dbReference>
<keyword evidence="8" id="KW-1185">Reference proteome</keyword>
<evidence type="ECO:0000313" key="7">
    <source>
        <dbReference type="EMBL" id="USG68258.1"/>
    </source>
</evidence>
<proteinExistence type="predicted"/>
<dbReference type="PROSITE" id="PS50045">
    <property type="entry name" value="SIGMA54_INTERACT_4"/>
    <property type="match status" value="1"/>
</dbReference>
<evidence type="ECO:0000256" key="5">
    <source>
        <dbReference type="ARBA" id="ARBA00023163"/>
    </source>
</evidence>
<dbReference type="EMBL" id="CP098755">
    <property type="protein sequence ID" value="USG68258.1"/>
    <property type="molecule type" value="Genomic_DNA"/>
</dbReference>
<keyword evidence="2" id="KW-0067">ATP-binding</keyword>
<dbReference type="PANTHER" id="PTHR32071">
    <property type="entry name" value="TRANSCRIPTIONAL REGULATORY PROTEIN"/>
    <property type="match status" value="1"/>
</dbReference>
<dbReference type="SMART" id="SM00382">
    <property type="entry name" value="AAA"/>
    <property type="match status" value="1"/>
</dbReference>
<dbReference type="PROSITE" id="PS00688">
    <property type="entry name" value="SIGMA54_INTERACT_3"/>
    <property type="match status" value="1"/>
</dbReference>
<dbReference type="SUPFAM" id="SSF52540">
    <property type="entry name" value="P-loop containing nucleoside triphosphate hydrolases"/>
    <property type="match status" value="1"/>
</dbReference>
<dbReference type="InterPro" id="IPR025944">
    <property type="entry name" value="Sigma_54_int_dom_CS"/>
</dbReference>
<gene>
    <name evidence="7" type="ORF">NDK47_13650</name>
</gene>
<dbReference type="InterPro" id="IPR003593">
    <property type="entry name" value="AAA+_ATPase"/>
</dbReference>
<evidence type="ECO:0000256" key="4">
    <source>
        <dbReference type="ARBA" id="ARBA00023125"/>
    </source>
</evidence>
<dbReference type="Gene3D" id="1.10.8.60">
    <property type="match status" value="1"/>
</dbReference>
<dbReference type="InterPro" id="IPR036388">
    <property type="entry name" value="WH-like_DNA-bd_sf"/>
</dbReference>
<dbReference type="InterPro" id="IPR013668">
    <property type="entry name" value="RNase_R_HTH_12"/>
</dbReference>
<evidence type="ECO:0000256" key="3">
    <source>
        <dbReference type="ARBA" id="ARBA00023015"/>
    </source>
</evidence>
<keyword evidence="3" id="KW-0805">Transcription regulation</keyword>
<dbReference type="Pfam" id="PF08461">
    <property type="entry name" value="WHD_RNase_R"/>
    <property type="match status" value="1"/>
</dbReference>
<dbReference type="CDD" id="cd00009">
    <property type="entry name" value="AAA"/>
    <property type="match status" value="1"/>
</dbReference>
<name>A0ABY4WQ34_9BACL</name>
<sequence>MEKKTVIFISKLEQSLELFINQGHELGVSEDFHLEGRTVNQLAYNPISEDSLVVLSSKFILPTIEAYLPQKQKYIIAKRTVNYKNIRNMLDIPRGIKVLLVSDLQKRANETVSLLKSSGIDLDFYPYYPGGTYSEDIQIAITPGESKFVPPSIQKVIDIGSRVIDLSTWIEIYAHFKHEGRDSRKLTARYLQSIVYITEQLRDEVQKANLLRKHLETIVDRIEDAVLAIDDEDVIRLTNHKALQLLHLQGKDLLNHRTANSIPSHFYQIIHEVPYEKEEIVHWDNQTYFFRKTHIIIEGKNMGYLILFRKASEINKLEHDYRRKMLNKGLIAKYTFNDLSGISTSFQKVTDIAKKIARSNSTVLLLGETGTGKELLAQAIHNGSPRQSGPFVGANFAAISETLLESELFGYEEGAFTGAKKGGHIGLFEQAHNGTIFLDEIGDVSHSIQNRLLRVLQEREIMKVGGNHVIPIDIRVIAATNKDLECMIEEGSFRADLYYRLNILPIFIPPLRDRKEDVYLLTNVFIKKICNRLQRPSFVFSEEARKEMELYHWPGNIRELENIIEYLAHVVDKVVYPQDLLFKRSKRIVEESGETRTLIFEAIKQSYERKGFLEEIRVILQIIHNAKITVGRNYIIRSLQGEGWNITEEQLRYRMKLLNQDQLIKVSRGRKGSSLSDKGVEFLSYLMDKDRALVET</sequence>
<evidence type="ECO:0000256" key="2">
    <source>
        <dbReference type="ARBA" id="ARBA00022840"/>
    </source>
</evidence>
<evidence type="ECO:0000313" key="8">
    <source>
        <dbReference type="Proteomes" id="UP001056500"/>
    </source>
</evidence>
<dbReference type="Pfam" id="PF25601">
    <property type="entry name" value="AAA_lid_14"/>
    <property type="match status" value="1"/>
</dbReference>
<dbReference type="InterPro" id="IPR025662">
    <property type="entry name" value="Sigma_54_int_dom_ATP-bd_1"/>
</dbReference>
<organism evidence="7 8">
    <name type="scientific">Brevibacillus ruminantium</name>
    <dbReference type="NCBI Taxonomy" id="2950604"/>
    <lineage>
        <taxon>Bacteria</taxon>
        <taxon>Bacillati</taxon>
        <taxon>Bacillota</taxon>
        <taxon>Bacilli</taxon>
        <taxon>Bacillales</taxon>
        <taxon>Paenibacillaceae</taxon>
        <taxon>Brevibacillus</taxon>
    </lineage>
</organism>